<gene>
    <name evidence="2" type="ORF">Mgra_00009734</name>
</gene>
<comment type="caution">
    <text evidence="2">The sequence shown here is derived from an EMBL/GenBank/DDBJ whole genome shotgun (WGS) entry which is preliminary data.</text>
</comment>
<dbReference type="Proteomes" id="UP000605970">
    <property type="component" value="Unassembled WGS sequence"/>
</dbReference>
<sequence length="99" mass="11197">MHQIKISIIFVILFVASNIILVKSMTSEDFCKHPNDGYQTLNNCNFRQNALDCCNSRTACTGSLCEDYFCNCIKEKLTSTFSNCAVDVINFFKCGRFGK</sequence>
<proteinExistence type="predicted"/>
<evidence type="ECO:0000256" key="1">
    <source>
        <dbReference type="SAM" id="Phobius"/>
    </source>
</evidence>
<dbReference type="EMBL" id="JABEBT010000179">
    <property type="protein sequence ID" value="KAF7626097.1"/>
    <property type="molecule type" value="Genomic_DNA"/>
</dbReference>
<feature type="transmembrane region" description="Helical" evidence="1">
    <location>
        <begin position="6"/>
        <end position="22"/>
    </location>
</feature>
<keyword evidence="3" id="KW-1185">Reference proteome</keyword>
<dbReference type="EMBL" id="JABEBT010000179">
    <property type="protein sequence ID" value="KAF7626098.1"/>
    <property type="molecule type" value="Genomic_DNA"/>
</dbReference>
<reference evidence="2" key="1">
    <citation type="journal article" date="2020" name="Ecol. Evol.">
        <title>Genome structure and content of the rice root-knot nematode (Meloidogyne graminicola).</title>
        <authorList>
            <person name="Phan N.T."/>
            <person name="Danchin E.G.J."/>
            <person name="Klopp C."/>
            <person name="Perfus-Barbeoch L."/>
            <person name="Kozlowski D.K."/>
            <person name="Koutsovoulos G.D."/>
            <person name="Lopez-Roques C."/>
            <person name="Bouchez O."/>
            <person name="Zahm M."/>
            <person name="Besnard G."/>
            <person name="Bellafiore S."/>
        </authorList>
    </citation>
    <scope>NUCLEOTIDE SEQUENCE</scope>
    <source>
        <strain evidence="2">VN-18</strain>
    </source>
</reference>
<evidence type="ECO:0000313" key="3">
    <source>
        <dbReference type="Proteomes" id="UP000605970"/>
    </source>
</evidence>
<organism evidence="2 3">
    <name type="scientific">Meloidogyne graminicola</name>
    <dbReference type="NCBI Taxonomy" id="189291"/>
    <lineage>
        <taxon>Eukaryota</taxon>
        <taxon>Metazoa</taxon>
        <taxon>Ecdysozoa</taxon>
        <taxon>Nematoda</taxon>
        <taxon>Chromadorea</taxon>
        <taxon>Rhabditida</taxon>
        <taxon>Tylenchina</taxon>
        <taxon>Tylenchomorpha</taxon>
        <taxon>Tylenchoidea</taxon>
        <taxon>Meloidogynidae</taxon>
        <taxon>Meloidogyninae</taxon>
        <taxon>Meloidogyne</taxon>
    </lineage>
</organism>
<evidence type="ECO:0000313" key="2">
    <source>
        <dbReference type="EMBL" id="KAF7626098.1"/>
    </source>
</evidence>
<protein>
    <submittedName>
        <fullName evidence="2">Uncharacterized protein</fullName>
    </submittedName>
</protein>
<name>A0A8S9Z9A4_9BILA</name>
<keyword evidence="1" id="KW-0812">Transmembrane</keyword>
<accession>A0A8S9Z9A4</accession>
<dbReference type="AlphaFoldDB" id="A0A8S9Z9A4"/>
<keyword evidence="1" id="KW-1133">Transmembrane helix</keyword>
<keyword evidence="1" id="KW-0472">Membrane</keyword>